<protein>
    <submittedName>
        <fullName evidence="1">Uncharacterized protein</fullName>
    </submittedName>
</protein>
<evidence type="ECO:0000313" key="1">
    <source>
        <dbReference type="EMBL" id="KGJ63458.1"/>
    </source>
</evidence>
<organism evidence="1 2">
    <name type="scientific">Bradyrhizobium diazoefficiens SEMIA 5080</name>
    <dbReference type="NCBI Taxonomy" id="754504"/>
    <lineage>
        <taxon>Bacteria</taxon>
        <taxon>Pseudomonadati</taxon>
        <taxon>Pseudomonadota</taxon>
        <taxon>Alphaproteobacteria</taxon>
        <taxon>Hyphomicrobiales</taxon>
        <taxon>Nitrobacteraceae</taxon>
        <taxon>Bradyrhizobium</taxon>
    </lineage>
</organism>
<evidence type="ECO:0000313" key="2">
    <source>
        <dbReference type="Proteomes" id="UP000024900"/>
    </source>
</evidence>
<reference evidence="1 2" key="1">
    <citation type="journal article" date="2014" name="BMC Genomics">
        <title>Comparative genomics of Bradyrhizobium japonicum CPAC 15 and Bradyrhizobium diazoefficiens CPAC 7: elite model strains for understanding symbiotic performance with soybean.</title>
        <authorList>
            <person name="Siqueira A.F."/>
            <person name="Ormeno-Orrillo E."/>
            <person name="Souza R.C."/>
            <person name="Rodrigues E.P."/>
            <person name="Almeida L.G."/>
            <person name="Barcellos F.G."/>
            <person name="Batista J.S."/>
            <person name="Nakatami A.S."/>
            <person name="Martinez-Romero E."/>
            <person name="Vasconcelos A.T."/>
            <person name="Hungria M."/>
        </authorList>
    </citation>
    <scope>NUCLEOTIDE SEQUENCE [LARGE SCALE GENOMIC DNA]</scope>
    <source>
        <strain evidence="1 2">SEMIA 5080</strain>
    </source>
</reference>
<sequence>MGHGQWRVLIGLVVGAKGAGRETRAPHAQALLRHKSCYVKCRNLMGFLVAFKAAGDPAHGVGSFYHRPAERRTPYH</sequence>
<name>A0A837C342_9BRAD</name>
<dbReference type="Proteomes" id="UP000024900">
    <property type="component" value="Unassembled WGS sequence"/>
</dbReference>
<gene>
    <name evidence="1" type="ORF">BJA5080_05255</name>
</gene>
<dbReference type="AlphaFoldDB" id="A0A837C342"/>
<proteinExistence type="predicted"/>
<dbReference type="EMBL" id="ADOU02000008">
    <property type="protein sequence ID" value="KGJ63458.1"/>
    <property type="molecule type" value="Genomic_DNA"/>
</dbReference>
<accession>A0A837C342</accession>
<comment type="caution">
    <text evidence="1">The sequence shown here is derived from an EMBL/GenBank/DDBJ whole genome shotgun (WGS) entry which is preliminary data.</text>
</comment>